<feature type="region of interest" description="Disordered" evidence="14">
    <location>
        <begin position="1385"/>
        <end position="1647"/>
    </location>
</feature>
<feature type="compositionally biased region" description="Basic and acidic residues" evidence="14">
    <location>
        <begin position="1412"/>
        <end position="1427"/>
    </location>
</feature>
<keyword evidence="9" id="KW-0206">Cytoskeleton</keyword>
<evidence type="ECO:0000256" key="10">
    <source>
        <dbReference type="ARBA" id="ARBA00047899"/>
    </source>
</evidence>
<comment type="caution">
    <text evidence="16">The sequence shown here is derived from an EMBL/GenBank/DDBJ whole genome shotgun (WGS) entry which is preliminary data.</text>
</comment>
<feature type="compositionally biased region" description="Acidic residues" evidence="14">
    <location>
        <begin position="1443"/>
        <end position="1457"/>
    </location>
</feature>
<feature type="region of interest" description="Disordered" evidence="14">
    <location>
        <begin position="1669"/>
        <end position="1704"/>
    </location>
</feature>
<feature type="domain" description="Protein kinase" evidence="15">
    <location>
        <begin position="4"/>
        <end position="254"/>
    </location>
</feature>
<proteinExistence type="predicted"/>
<dbReference type="PANTHER" id="PTHR22983:SF6">
    <property type="entry name" value="SERINE_THREONINE-PROTEIN KINASE 36"/>
    <property type="match status" value="1"/>
</dbReference>
<dbReference type="InterPro" id="IPR011009">
    <property type="entry name" value="Kinase-like_dom_sf"/>
</dbReference>
<evidence type="ECO:0000256" key="2">
    <source>
        <dbReference type="ARBA" id="ARBA00012513"/>
    </source>
</evidence>
<evidence type="ECO:0000256" key="13">
    <source>
        <dbReference type="PROSITE-ProRule" id="PRU10141"/>
    </source>
</evidence>
<dbReference type="PROSITE" id="PS00107">
    <property type="entry name" value="PROTEIN_KINASE_ATP"/>
    <property type="match status" value="1"/>
</dbReference>
<dbReference type="PANTHER" id="PTHR22983">
    <property type="entry name" value="PROTEIN KINASE RELATED"/>
    <property type="match status" value="1"/>
</dbReference>
<reference evidence="16 17" key="1">
    <citation type="submission" date="2020-04" db="EMBL/GenBank/DDBJ databases">
        <title>Perkinsus olseni comparative genomics.</title>
        <authorList>
            <person name="Bogema D.R."/>
        </authorList>
    </citation>
    <scope>NUCLEOTIDE SEQUENCE [LARGE SCALE GENOMIC DNA]</scope>
    <source>
        <strain evidence="16">ATCC PRA-179</strain>
    </source>
</reference>
<evidence type="ECO:0000256" key="11">
    <source>
        <dbReference type="ARBA" id="ARBA00048679"/>
    </source>
</evidence>
<accession>A0A7J6LXX4</accession>
<dbReference type="InterPro" id="IPR017441">
    <property type="entry name" value="Protein_kinase_ATP_BS"/>
</dbReference>
<dbReference type="FunFam" id="1.10.510.10:FF:000292">
    <property type="entry name" value="Serine/threonine-protein kinase 36"/>
    <property type="match status" value="1"/>
</dbReference>
<evidence type="ECO:0000256" key="1">
    <source>
        <dbReference type="ARBA" id="ARBA00004245"/>
    </source>
</evidence>
<feature type="binding site" evidence="13">
    <location>
        <position position="37"/>
    </location>
    <ligand>
        <name>ATP</name>
        <dbReference type="ChEBI" id="CHEBI:30616"/>
    </ligand>
</feature>
<dbReference type="SMART" id="SM00185">
    <property type="entry name" value="ARM"/>
    <property type="match status" value="5"/>
</dbReference>
<keyword evidence="6 13" id="KW-0547">Nucleotide-binding</keyword>
<evidence type="ECO:0000313" key="17">
    <source>
        <dbReference type="Proteomes" id="UP000570595"/>
    </source>
</evidence>
<feature type="compositionally biased region" description="Basic and acidic residues" evidence="14">
    <location>
        <begin position="1510"/>
        <end position="1529"/>
    </location>
</feature>
<evidence type="ECO:0000256" key="6">
    <source>
        <dbReference type="ARBA" id="ARBA00022741"/>
    </source>
</evidence>
<name>A0A7J6LXX4_PEROL</name>
<evidence type="ECO:0000256" key="7">
    <source>
        <dbReference type="ARBA" id="ARBA00022777"/>
    </source>
</evidence>
<dbReference type="EC" id="2.7.11.1" evidence="2"/>
<sequence>MDNYHVLHLIGEGCFGKVFKGRRKYTGRVVALKFIAKRGKSEKDLKNLRQEIAILQQLNHDHIIMMDEYFETSTDFVVVTEFAHGELFEIFQDDKKLPESEVRRIAQQLVKALHYLHSNRVIHRDMKPQNILVGANNVVKLCDFGFARAMSYNTIVLTSIKGTPLYMAPEVVQEQPYNHTADLWSLGVILYELFVGTPPFYTNSLYSLIHLIIKDPVKYPSNMSPDFKSFLQGLLVKNPSKRLSWPALLDHPFVRPASSPERALTLEVPLSSGSSSSNGGVTPAGAVSHRSDSSGGSQRGGSRGDTTPGSIGAINPISLRIPSTSPVARERTITAPALPSNNWFEVISKAVVDPKMLPNDPSFAATCLDLLGKYAQRCSSRASEGKSDSASLRALFSLSAPAPPVSSLLQYLANFLVYVTQSGGGSATNPMLAKLFAADSNLPSSTMAIIERCCTNTSALSPDSEFETVLSDGLRVIGLWLRFVAAAGASNAGMDQYGADPIFGAPEAGGGPPIADRFLRTVPEVLCRGSEASPTRPAPGAINVSKCCGVLFAALAQQTIAWSTAERSSEAAEQLPQAVEALRRWESEGESSVLLIAIRSLAATLARSGRSSSGAKLARAILQAFASLLHNSYSPADSAEYASTAMAWAFTDGATQQRSAGYHDITTEAPEEVARGIGETWRAKVIGALENACRTEAGICLAELLVEMCRASQSPLRYDTNALKLLVELGRADSPAPEDILAALDRDATHRRHLVYEAMALATANGCSMLRSDGDGVIAVGLVFGIVSSVLSRRGEDTVTSLNHKEAVLGFVDRAVAAARSVKDCHQRLTPPAILVFLAYLLSVVVSVITNSGLSKTEVKTMLLNSGIIDAVVYELCYIGWVSRALWEWQGQDRSSLAPRNGNPQVAKAGEMVRKVEGVQLGGYTAEAPMDSVMRLLLCLEPARHEQDVRAVVCRVLHWDPSATRYACNFLHLLSPTRHGVAAVITLLHDHREVLEPRIFLRTFLVLARGLRAIRPREEAETSTRLLLATAVAASAALSDDRSGNLTNEFIESRVIATLCNLLSEFPTIPTEAVTLFSCLVLHHNSLAGQFVAAAGLQLFKTFAVLSSPDEQALVDALLVVSHIARQSKDFYSAIEKMSPYGALRDNCAHSSAGVRAKTCNAIGNMARHSDFFYTAFEEHDLVAALLPLCSDPDATVRKFASFALGNSAFHSAGLYRHLKQALPYLVDLLNTEEDEKTRANAAGALGNLVRNSNELVRPMIEMGALEGLLNVVERRLLASPIQSGPADSSVKISLFSLGNLAVHRHCKDALLRLHCASICRRVNDRCGTVGSPAEDQVTVRYSNRLMNCRGIIPGQLSLVYPWSSLLMSAADKYSIIRTKGIQHPQPVRPARYRRGKMPEFVVQEMEEQEEEERRDRLEVKEEEAASTRRPQPVAPRVISQAEEPDSEESGSESDDDGPSRAELLARARQLAADRAKHQASVVATGGTDEADDDSGDEDNRAALIAKSRHAVEERVKQEEAVAAARREEADEDEDEDIEDEEDEEEESSESESSSDSEDDGPLLAGPRFKPVFVRKGERHSSANVGNQMQYLEKYNETTEDAERKKHEKEDAIVAAISGVSEDVADGQPDDDEEEDTAVVPELGEDFTPATHQEWVLRMLERRYAVDKAAKERREEEAEILRRRNLTDEQRAKEDEEIAKKYPQREHSKNFVFMQKYYHQGAYYQDLRNEGKEELYLRDYQAPVEADGFVQRMADEQDHAGDEAATRLLKGQMLRRGQYGKIGQTKYTHLSAEDTTQFDAPWSVRAAQEGKGPTPGSFEAEARQSVRKVQERMRSRMAGFKNKDTFELPHHRKKQRTSGPS</sequence>
<evidence type="ECO:0000256" key="14">
    <source>
        <dbReference type="SAM" id="MobiDB-lite"/>
    </source>
</evidence>
<dbReference type="PROSITE" id="PS50011">
    <property type="entry name" value="PROTEIN_KINASE_DOM"/>
    <property type="match status" value="1"/>
</dbReference>
<gene>
    <name evidence="16" type="ORF">FOZ61_001078</name>
</gene>
<dbReference type="GO" id="GO:0005737">
    <property type="term" value="C:cytoplasm"/>
    <property type="evidence" value="ECO:0007669"/>
    <property type="project" value="TreeGrafter"/>
</dbReference>
<dbReference type="PROSITE" id="PS00108">
    <property type="entry name" value="PROTEIN_KINASE_ST"/>
    <property type="match status" value="1"/>
</dbReference>
<dbReference type="InterPro" id="IPR008271">
    <property type="entry name" value="Ser/Thr_kinase_AS"/>
</dbReference>
<dbReference type="Pfam" id="PF13646">
    <property type="entry name" value="HEAT_2"/>
    <property type="match status" value="1"/>
</dbReference>
<dbReference type="Proteomes" id="UP000570595">
    <property type="component" value="Unassembled WGS sequence"/>
</dbReference>
<dbReference type="SUPFAM" id="SSF48371">
    <property type="entry name" value="ARM repeat"/>
    <property type="match status" value="1"/>
</dbReference>
<feature type="repeat" description="ARM" evidence="12">
    <location>
        <begin position="1221"/>
        <end position="1264"/>
    </location>
</feature>
<keyword evidence="3" id="KW-0963">Cytoplasm</keyword>
<feature type="compositionally biased region" description="Basic and acidic residues" evidence="14">
    <location>
        <begin position="1594"/>
        <end position="1612"/>
    </location>
</feature>
<dbReference type="GO" id="GO:0005856">
    <property type="term" value="C:cytoskeleton"/>
    <property type="evidence" value="ECO:0007669"/>
    <property type="project" value="UniProtKB-SubCell"/>
</dbReference>
<comment type="catalytic activity">
    <reaction evidence="10">
        <text>L-threonyl-[protein] + ATP = O-phospho-L-threonyl-[protein] + ADP + H(+)</text>
        <dbReference type="Rhea" id="RHEA:46608"/>
        <dbReference type="Rhea" id="RHEA-COMP:11060"/>
        <dbReference type="Rhea" id="RHEA-COMP:11605"/>
        <dbReference type="ChEBI" id="CHEBI:15378"/>
        <dbReference type="ChEBI" id="CHEBI:30013"/>
        <dbReference type="ChEBI" id="CHEBI:30616"/>
        <dbReference type="ChEBI" id="CHEBI:61977"/>
        <dbReference type="ChEBI" id="CHEBI:456216"/>
        <dbReference type="EC" id="2.7.11.1"/>
    </reaction>
</comment>
<dbReference type="InterPro" id="IPR000225">
    <property type="entry name" value="Armadillo"/>
</dbReference>
<dbReference type="InterPro" id="IPR009730">
    <property type="entry name" value="MFAP1_C"/>
</dbReference>
<feature type="compositionally biased region" description="Acidic residues" evidence="14">
    <location>
        <begin position="1623"/>
        <end position="1637"/>
    </location>
</feature>
<comment type="subcellular location">
    <subcellularLocation>
        <location evidence="1">Cytoplasm</location>
        <location evidence="1">Cytoskeleton</location>
    </subcellularLocation>
</comment>
<dbReference type="GO" id="GO:0004674">
    <property type="term" value="F:protein serine/threonine kinase activity"/>
    <property type="evidence" value="ECO:0007669"/>
    <property type="project" value="UniProtKB-KW"/>
</dbReference>
<dbReference type="Pfam" id="PF00069">
    <property type="entry name" value="Pkinase"/>
    <property type="match status" value="1"/>
</dbReference>
<feature type="compositionally biased region" description="Basic and acidic residues" evidence="14">
    <location>
        <begin position="1458"/>
        <end position="1477"/>
    </location>
</feature>
<feature type="compositionally biased region" description="Acidic residues" evidence="14">
    <location>
        <begin position="1530"/>
        <end position="1561"/>
    </location>
</feature>
<evidence type="ECO:0000256" key="8">
    <source>
        <dbReference type="ARBA" id="ARBA00022840"/>
    </source>
</evidence>
<evidence type="ECO:0000256" key="5">
    <source>
        <dbReference type="ARBA" id="ARBA00022679"/>
    </source>
</evidence>
<organism evidence="16 17">
    <name type="scientific">Perkinsus olseni</name>
    <name type="common">Perkinsus atlanticus</name>
    <dbReference type="NCBI Taxonomy" id="32597"/>
    <lineage>
        <taxon>Eukaryota</taxon>
        <taxon>Sar</taxon>
        <taxon>Alveolata</taxon>
        <taxon>Perkinsozoa</taxon>
        <taxon>Perkinsea</taxon>
        <taxon>Perkinsida</taxon>
        <taxon>Perkinsidae</taxon>
        <taxon>Perkinsus</taxon>
    </lineage>
</organism>
<dbReference type="GO" id="GO:0005524">
    <property type="term" value="F:ATP binding"/>
    <property type="evidence" value="ECO:0007669"/>
    <property type="project" value="UniProtKB-UniRule"/>
</dbReference>
<evidence type="ECO:0000259" key="15">
    <source>
        <dbReference type="PROSITE" id="PS50011"/>
    </source>
</evidence>
<feature type="region of interest" description="Disordered" evidence="14">
    <location>
        <begin position="1831"/>
        <end position="1861"/>
    </location>
</feature>
<keyword evidence="4" id="KW-0723">Serine/threonine-protein kinase</keyword>
<feature type="compositionally biased region" description="Low complexity" evidence="14">
    <location>
        <begin position="271"/>
        <end position="280"/>
    </location>
</feature>
<feature type="region of interest" description="Disordered" evidence="14">
    <location>
        <begin position="268"/>
        <end position="315"/>
    </location>
</feature>
<evidence type="ECO:0000256" key="12">
    <source>
        <dbReference type="PROSITE-ProRule" id="PRU00259"/>
    </source>
</evidence>
<dbReference type="InterPro" id="IPR016024">
    <property type="entry name" value="ARM-type_fold"/>
</dbReference>
<evidence type="ECO:0000256" key="3">
    <source>
        <dbReference type="ARBA" id="ARBA00022490"/>
    </source>
</evidence>
<dbReference type="Pfam" id="PF06991">
    <property type="entry name" value="MFAP1"/>
    <property type="match status" value="1"/>
</dbReference>
<dbReference type="InterPro" id="IPR011989">
    <property type="entry name" value="ARM-like"/>
</dbReference>
<dbReference type="EMBL" id="JABAHT010000124">
    <property type="protein sequence ID" value="KAF4664148.1"/>
    <property type="molecule type" value="Genomic_DNA"/>
</dbReference>
<protein>
    <recommendedName>
        <fullName evidence="2">non-specific serine/threonine protein kinase</fullName>
        <ecNumber evidence="2">2.7.11.1</ecNumber>
    </recommendedName>
</protein>
<dbReference type="Gene3D" id="1.25.10.10">
    <property type="entry name" value="Leucine-rich Repeat Variant"/>
    <property type="match status" value="1"/>
</dbReference>
<evidence type="ECO:0000256" key="9">
    <source>
        <dbReference type="ARBA" id="ARBA00023212"/>
    </source>
</evidence>
<keyword evidence="7" id="KW-0418">Kinase</keyword>
<feature type="compositionally biased region" description="Basic residues" evidence="14">
    <location>
        <begin position="1850"/>
        <end position="1861"/>
    </location>
</feature>
<dbReference type="CDD" id="cd14002">
    <property type="entry name" value="STKc_STK36"/>
    <property type="match status" value="1"/>
</dbReference>
<dbReference type="Gene3D" id="1.10.510.10">
    <property type="entry name" value="Transferase(Phosphotransferase) domain 1"/>
    <property type="match status" value="1"/>
</dbReference>
<dbReference type="InterPro" id="IPR000719">
    <property type="entry name" value="Prot_kinase_dom"/>
</dbReference>
<keyword evidence="5" id="KW-0808">Transferase</keyword>
<dbReference type="SMART" id="SM00220">
    <property type="entry name" value="S_TKc"/>
    <property type="match status" value="1"/>
</dbReference>
<evidence type="ECO:0000256" key="4">
    <source>
        <dbReference type="ARBA" id="ARBA00022527"/>
    </source>
</evidence>
<dbReference type="SUPFAM" id="SSF56112">
    <property type="entry name" value="Protein kinase-like (PK-like)"/>
    <property type="match status" value="1"/>
</dbReference>
<keyword evidence="8 13" id="KW-0067">ATP-binding</keyword>
<evidence type="ECO:0000313" key="16">
    <source>
        <dbReference type="EMBL" id="KAF4664148.1"/>
    </source>
</evidence>
<comment type="catalytic activity">
    <reaction evidence="11">
        <text>L-seryl-[protein] + ATP = O-phospho-L-seryl-[protein] + ADP + H(+)</text>
        <dbReference type="Rhea" id="RHEA:17989"/>
        <dbReference type="Rhea" id="RHEA-COMP:9863"/>
        <dbReference type="Rhea" id="RHEA-COMP:11604"/>
        <dbReference type="ChEBI" id="CHEBI:15378"/>
        <dbReference type="ChEBI" id="CHEBI:29999"/>
        <dbReference type="ChEBI" id="CHEBI:30616"/>
        <dbReference type="ChEBI" id="CHEBI:83421"/>
        <dbReference type="ChEBI" id="CHEBI:456216"/>
        <dbReference type="EC" id="2.7.11.1"/>
    </reaction>
</comment>
<dbReference type="PROSITE" id="PS50176">
    <property type="entry name" value="ARM_REPEAT"/>
    <property type="match status" value="1"/>
</dbReference>
<dbReference type="OrthoDB" id="266718at2759"/>